<dbReference type="EMBL" id="BORS01000025">
    <property type="protein sequence ID" value="GIO44943.1"/>
    <property type="molecule type" value="Genomic_DNA"/>
</dbReference>
<dbReference type="Proteomes" id="UP000678895">
    <property type="component" value="Unassembled WGS sequence"/>
</dbReference>
<evidence type="ECO:0000313" key="1">
    <source>
        <dbReference type="EMBL" id="GIO44943.1"/>
    </source>
</evidence>
<comment type="caution">
    <text evidence="1">The sequence shown here is derived from an EMBL/GenBank/DDBJ whole genome shotgun (WGS) entry which is preliminary data.</text>
</comment>
<dbReference type="AlphaFoldDB" id="A0A919Y9F2"/>
<name>A0A919Y9F2_9BACL</name>
<sequence>MFGGGLPVIHHIVTVRTKGMGDRSAKPFRLMTLLRRNYFMSVDRSAGEPRCTEKMDIHERYFRIELCYL</sequence>
<proteinExistence type="predicted"/>
<reference evidence="1" key="1">
    <citation type="submission" date="2021-03" db="EMBL/GenBank/DDBJ databases">
        <title>Antimicrobial resistance genes in bacteria isolated from Japanese honey, and their potential for conferring macrolide and lincosamide resistance in the American foulbrood pathogen Paenibacillus larvae.</title>
        <authorList>
            <person name="Okamoto M."/>
            <person name="Kumagai M."/>
            <person name="Kanamori H."/>
            <person name="Takamatsu D."/>
        </authorList>
    </citation>
    <scope>NUCLEOTIDE SEQUENCE</scope>
    <source>
        <strain evidence="1">J41TS4</strain>
    </source>
</reference>
<accession>A0A919Y9F2</accession>
<evidence type="ECO:0000313" key="2">
    <source>
        <dbReference type="Proteomes" id="UP000678895"/>
    </source>
</evidence>
<organism evidence="1 2">
    <name type="scientific">Paenibacillus apis</name>
    <dbReference type="NCBI Taxonomy" id="1792174"/>
    <lineage>
        <taxon>Bacteria</taxon>
        <taxon>Bacillati</taxon>
        <taxon>Bacillota</taxon>
        <taxon>Bacilli</taxon>
        <taxon>Bacillales</taxon>
        <taxon>Paenibacillaceae</taxon>
        <taxon>Paenibacillus</taxon>
    </lineage>
</organism>
<keyword evidence="2" id="KW-1185">Reference proteome</keyword>
<protein>
    <submittedName>
        <fullName evidence="1">Uncharacterized protein</fullName>
    </submittedName>
</protein>
<gene>
    <name evidence="1" type="ORF">J41TS4_47010</name>
</gene>